<keyword evidence="3 7" id="KW-0732">Signal</keyword>
<evidence type="ECO:0000256" key="6">
    <source>
        <dbReference type="SAM" id="Phobius"/>
    </source>
</evidence>
<keyword evidence="5 6" id="KW-0472">Membrane</keyword>
<dbReference type="Pfam" id="PF09430">
    <property type="entry name" value="EMC7_beta-sandw"/>
    <property type="match status" value="1"/>
</dbReference>
<evidence type="ECO:0000256" key="3">
    <source>
        <dbReference type="ARBA" id="ARBA00022729"/>
    </source>
</evidence>
<keyword evidence="10" id="KW-1185">Reference proteome</keyword>
<dbReference type="EMBL" id="GG662498">
    <property type="protein sequence ID" value="EAS07423.2"/>
    <property type="molecule type" value="Genomic_DNA"/>
</dbReference>
<keyword evidence="4 6" id="KW-1133">Transmembrane helix</keyword>
<evidence type="ECO:0000256" key="2">
    <source>
        <dbReference type="ARBA" id="ARBA00022692"/>
    </source>
</evidence>
<accession>Q24I15</accession>
<evidence type="ECO:0000259" key="8">
    <source>
        <dbReference type="Pfam" id="PF09430"/>
    </source>
</evidence>
<feature type="domain" description="ER membrane protein complex subunit 7 beta-sandwich" evidence="8">
    <location>
        <begin position="50"/>
        <end position="160"/>
    </location>
</feature>
<organism evidence="9 10">
    <name type="scientific">Tetrahymena thermophila (strain SB210)</name>
    <dbReference type="NCBI Taxonomy" id="312017"/>
    <lineage>
        <taxon>Eukaryota</taxon>
        <taxon>Sar</taxon>
        <taxon>Alveolata</taxon>
        <taxon>Ciliophora</taxon>
        <taxon>Intramacronucleata</taxon>
        <taxon>Oligohymenophorea</taxon>
        <taxon>Hymenostomatida</taxon>
        <taxon>Tetrahymenina</taxon>
        <taxon>Tetrahymenidae</taxon>
        <taxon>Tetrahymena</taxon>
    </lineage>
</organism>
<gene>
    <name evidence="9" type="ORF">TTHERM_00571590</name>
</gene>
<dbReference type="Proteomes" id="UP000009168">
    <property type="component" value="Unassembled WGS sequence"/>
</dbReference>
<dbReference type="GO" id="GO:0072546">
    <property type="term" value="C:EMC complex"/>
    <property type="evidence" value="ECO:0007669"/>
    <property type="project" value="TreeGrafter"/>
</dbReference>
<dbReference type="HOGENOM" id="CLU_1457268_0_0_1"/>
<dbReference type="PANTHER" id="PTHR13605">
    <property type="entry name" value="ER MEMBRANE PROTEIN COMPLEX SUBUNIT 7"/>
    <property type="match status" value="1"/>
</dbReference>
<feature type="transmembrane region" description="Helical" evidence="6">
    <location>
        <begin position="155"/>
        <end position="176"/>
    </location>
</feature>
<dbReference type="InterPro" id="IPR039163">
    <property type="entry name" value="EMC7"/>
</dbReference>
<protein>
    <submittedName>
        <fullName evidence="9">Transmembrane protein, putative</fullName>
    </submittedName>
</protein>
<evidence type="ECO:0000256" key="5">
    <source>
        <dbReference type="ARBA" id="ARBA00023136"/>
    </source>
</evidence>
<evidence type="ECO:0000313" key="10">
    <source>
        <dbReference type="Proteomes" id="UP000009168"/>
    </source>
</evidence>
<keyword evidence="2 6" id="KW-0812">Transmembrane</keyword>
<dbReference type="RefSeq" id="XP_001027665.2">
    <property type="nucleotide sequence ID" value="XM_001027665.2"/>
</dbReference>
<reference evidence="10" key="1">
    <citation type="journal article" date="2006" name="PLoS Biol.">
        <title>Macronuclear genome sequence of the ciliate Tetrahymena thermophila, a model eukaryote.</title>
        <authorList>
            <person name="Eisen J.A."/>
            <person name="Coyne R.S."/>
            <person name="Wu M."/>
            <person name="Wu D."/>
            <person name="Thiagarajan M."/>
            <person name="Wortman J.R."/>
            <person name="Badger J.H."/>
            <person name="Ren Q."/>
            <person name="Amedeo P."/>
            <person name="Jones K.M."/>
            <person name="Tallon L.J."/>
            <person name="Delcher A.L."/>
            <person name="Salzberg S.L."/>
            <person name="Silva J.C."/>
            <person name="Haas B.J."/>
            <person name="Majoros W.H."/>
            <person name="Farzad M."/>
            <person name="Carlton J.M."/>
            <person name="Smith R.K. Jr."/>
            <person name="Garg J."/>
            <person name="Pearlman R.E."/>
            <person name="Karrer K.M."/>
            <person name="Sun L."/>
            <person name="Manning G."/>
            <person name="Elde N.C."/>
            <person name="Turkewitz A.P."/>
            <person name="Asai D.J."/>
            <person name="Wilkes D.E."/>
            <person name="Wang Y."/>
            <person name="Cai H."/>
            <person name="Collins K."/>
            <person name="Stewart B.A."/>
            <person name="Lee S.R."/>
            <person name="Wilamowska K."/>
            <person name="Weinberg Z."/>
            <person name="Ruzzo W.L."/>
            <person name="Wloga D."/>
            <person name="Gaertig J."/>
            <person name="Frankel J."/>
            <person name="Tsao C.-C."/>
            <person name="Gorovsky M.A."/>
            <person name="Keeling P.J."/>
            <person name="Waller R.F."/>
            <person name="Patron N.J."/>
            <person name="Cherry J.M."/>
            <person name="Stover N.A."/>
            <person name="Krieger C.J."/>
            <person name="del Toro C."/>
            <person name="Ryder H.F."/>
            <person name="Williamson S.C."/>
            <person name="Barbeau R.A."/>
            <person name="Hamilton E.P."/>
            <person name="Orias E."/>
        </authorList>
    </citation>
    <scope>NUCLEOTIDE SEQUENCE [LARGE SCALE GENOMIC DNA]</scope>
    <source>
        <strain evidence="10">SB210</strain>
    </source>
</reference>
<dbReference type="AlphaFoldDB" id="Q24I15"/>
<dbReference type="GeneID" id="7823919"/>
<evidence type="ECO:0000256" key="1">
    <source>
        <dbReference type="ARBA" id="ARBA00004167"/>
    </source>
</evidence>
<dbReference type="OrthoDB" id="27095at2759"/>
<dbReference type="InterPro" id="IPR019008">
    <property type="entry name" value="Beta_sandwich_EMC7"/>
</dbReference>
<proteinExistence type="predicted"/>
<dbReference type="STRING" id="312017.Q24I15"/>
<sequence length="199" mass="23106">MRKILQILAILVILAVCYGEFELQNTLTIRGQVIRQFEKSQLNMKDSIQDHQNSYISLDDGTQTAFLTEDDHFVLKGITPGKHTIEFTSKLYQYFKIIVIYNPLISDEDNQVTIYSIDPNTYERVQEFTKPNQVIIKPLQSKIIRYFEEVEGFNIMSLLSGQGIFIVVMILMYFCMKNVDMEKLQQQAQEAQQSQSVQS</sequence>
<evidence type="ECO:0000256" key="4">
    <source>
        <dbReference type="ARBA" id="ARBA00022989"/>
    </source>
</evidence>
<dbReference type="PANTHER" id="PTHR13605:SF4">
    <property type="entry name" value="ER MEMBRANE PROTEIN COMPLEX SUBUNIT 7"/>
    <property type="match status" value="1"/>
</dbReference>
<name>Q24I15_TETTS</name>
<evidence type="ECO:0000313" key="9">
    <source>
        <dbReference type="EMBL" id="EAS07423.2"/>
    </source>
</evidence>
<comment type="subcellular location">
    <subcellularLocation>
        <location evidence="1">Membrane</location>
        <topology evidence="1">Single-pass membrane protein</topology>
    </subcellularLocation>
</comment>
<dbReference type="KEGG" id="tet:TTHERM_00571590"/>
<feature type="signal peptide" evidence="7">
    <location>
        <begin position="1"/>
        <end position="19"/>
    </location>
</feature>
<feature type="chain" id="PRO_5004202280" evidence="7">
    <location>
        <begin position="20"/>
        <end position="199"/>
    </location>
</feature>
<evidence type="ECO:0000256" key="7">
    <source>
        <dbReference type="SAM" id="SignalP"/>
    </source>
</evidence>
<dbReference type="InParanoid" id="Q24I15"/>